<organism evidence="1 2">
    <name type="scientific">Bacteroides intestinalis</name>
    <dbReference type="NCBI Taxonomy" id="329854"/>
    <lineage>
        <taxon>Bacteria</taxon>
        <taxon>Pseudomonadati</taxon>
        <taxon>Bacteroidota</taxon>
        <taxon>Bacteroidia</taxon>
        <taxon>Bacteroidales</taxon>
        <taxon>Bacteroidaceae</taxon>
        <taxon>Bacteroides</taxon>
    </lineage>
</organism>
<gene>
    <name evidence="1" type="ORF">DWW10_09550</name>
</gene>
<dbReference type="Proteomes" id="UP000283850">
    <property type="component" value="Unassembled WGS sequence"/>
</dbReference>
<name>A0A412YBM6_9BACE</name>
<comment type="caution">
    <text evidence="1">The sequence shown here is derived from an EMBL/GenBank/DDBJ whole genome shotgun (WGS) entry which is preliminary data.</text>
</comment>
<evidence type="ECO:0008006" key="3">
    <source>
        <dbReference type="Google" id="ProtNLM"/>
    </source>
</evidence>
<dbReference type="AlphaFoldDB" id="A0A412YBM6"/>
<sequence length="1127" mass="126938">MPACGILNQLTFKETELFNLKNKKFMNISHLRRGLLFIIMCLSASFHASYGQTIHPAPISSNDSTRISLMSLGDDYRSTLPGYVPVSPNASSLAIFSDYPVSYYTGVPDISIPLYEINIDGYKLPISLNYHASGIRMDQEASWVGLGWALNAGGVISRTVKCYDDFLEYTYPGKSLRAGYYNGPEANNPTVNDYFQTVFDGTVARKELITDSEPDIFSYSLPGFSGKFLIDKSRGAVLFNKADNIKIEVLSNGNKKYFKLIAPDGTQYIFDKYETTHSYGRPGSLNRNLNNATKFDESDLNLYDSPVQYTSSWYLSQVTTVNNRTITFTYQNESYKGVTQESCIGYNVLSSTGNSTCGPGSSVVFSCSKTVIDNLRLSGISWDGGRIEFGCTSREDMIGTMSSLNPQKLSTLKVYDKNSTCIKNYQFDYEYFNGSYTGSYKQAFKRLKLTKLSDASDPNNNHAFSYYEGQMPAKNSKNTDYWGYYNGSQQKDTYYCTAVYGGKTYKGADKSSQLNYMQTGSLRAIRYPTGVSSEFTYETNKYAASSSSGSSTNVIIETVNIGLSVYKYYTDDFYSHLPEYKTETLVLEKSTPVTISGSAESMSCVPDPNIFYGDSGFLTFTLSKLDKYGSKNIIHEYDVPIELNGSSCSADFPRKTITLQPGTYILEAFALAKDTWLSFSVLYEKETIIGGSENPNQEIAGGGLRISQIRTGKRTRKFTYSPGTLLIDPMVSYLVSHSCITGTAYYDQTTYLAQTSESSIPMYTLKNGNAIGYDWVTESVSVSSSTAKKEYRFHNQKETSEYDYPFFPTQIDYYNGLPISIEYYKRGYSEQLVKYEYSSVYSQEVYGFMFNSGDGEIYPYNYRIEYPYISKETTVDYNNNGNIYTEKEYTYNSLLQRTKETTMSSGDYYQKTTTYPSDLSDAVSNKMTAKHLINVPVEIVSLKNGSVIMGKKVEYKDTLNILIPGKEYTIETKQPLSANNYKGSFVTQLNFNSYNRLGKPMQVSDKSTSIVYLWSYNGMYPVAEIKNCTYEQVKNILGVTFINTLLDRSSPTSSEMSTINALRSRLPNAHINTYTYSPLVGVTSITDARGLITYYTYDSTGRLTECYILKNGSKQIIEHYDYHYYNK</sequence>
<evidence type="ECO:0000313" key="2">
    <source>
        <dbReference type="Proteomes" id="UP000283850"/>
    </source>
</evidence>
<protein>
    <recommendedName>
        <fullName evidence="3">RHS repeat protein</fullName>
    </recommendedName>
</protein>
<dbReference type="EMBL" id="QRZF01000005">
    <property type="protein sequence ID" value="RGV54738.1"/>
    <property type="molecule type" value="Genomic_DNA"/>
</dbReference>
<accession>A0A412YBM6</accession>
<evidence type="ECO:0000313" key="1">
    <source>
        <dbReference type="EMBL" id="RGV54738.1"/>
    </source>
</evidence>
<reference evidence="1 2" key="1">
    <citation type="submission" date="2018-08" db="EMBL/GenBank/DDBJ databases">
        <title>A genome reference for cultivated species of the human gut microbiota.</title>
        <authorList>
            <person name="Zou Y."/>
            <person name="Xue W."/>
            <person name="Luo G."/>
        </authorList>
    </citation>
    <scope>NUCLEOTIDE SEQUENCE [LARGE SCALE GENOMIC DNA]</scope>
    <source>
        <strain evidence="1 2">AF14-32</strain>
    </source>
</reference>
<proteinExistence type="predicted"/>